<gene>
    <name evidence="2" type="ORF">SAMN05421547_106177</name>
</gene>
<dbReference type="EMBL" id="FNPE01000006">
    <property type="protein sequence ID" value="SDY63137.1"/>
    <property type="molecule type" value="Genomic_DNA"/>
</dbReference>
<organism evidence="2 3">
    <name type="scientific">Delftia lacustris</name>
    <dbReference type="NCBI Taxonomy" id="558537"/>
    <lineage>
        <taxon>Bacteria</taxon>
        <taxon>Pseudomonadati</taxon>
        <taxon>Pseudomonadota</taxon>
        <taxon>Betaproteobacteria</taxon>
        <taxon>Burkholderiales</taxon>
        <taxon>Comamonadaceae</taxon>
        <taxon>Delftia</taxon>
    </lineage>
</organism>
<sequence length="108" mass="11693">MPNTTPSPTVAAAARILKPALAAIAFSTCFAAHSQPQDASAATSDAALSRAEVIADLALWRRAGLDRHAEISISYGVETQEYRAAYQEYLRLRNSEAFQAEVRKALSR</sequence>
<protein>
    <recommendedName>
        <fullName evidence="4">DUF4148 domain-containing protein</fullName>
    </recommendedName>
</protein>
<reference evidence="2 3" key="1">
    <citation type="submission" date="2016-10" db="EMBL/GenBank/DDBJ databases">
        <authorList>
            <person name="de Groot N.N."/>
        </authorList>
    </citation>
    <scope>NUCLEOTIDE SEQUENCE [LARGE SCALE GENOMIC DNA]</scope>
    <source>
        <strain evidence="2 3">LMG 24775</strain>
    </source>
</reference>
<dbReference type="GeneID" id="94690292"/>
<evidence type="ECO:0000313" key="2">
    <source>
        <dbReference type="EMBL" id="SDY63137.1"/>
    </source>
</evidence>
<proteinExistence type="predicted"/>
<dbReference type="Proteomes" id="UP000183417">
    <property type="component" value="Unassembled WGS sequence"/>
</dbReference>
<dbReference type="Pfam" id="PF13663">
    <property type="entry name" value="DUF4148"/>
    <property type="match status" value="1"/>
</dbReference>
<evidence type="ECO:0008006" key="4">
    <source>
        <dbReference type="Google" id="ProtNLM"/>
    </source>
</evidence>
<dbReference type="AlphaFoldDB" id="A0A1H3LF15"/>
<accession>A0A1H3LF15</accession>
<keyword evidence="1" id="KW-0732">Signal</keyword>
<dbReference type="RefSeq" id="WP_047217169.1">
    <property type="nucleotide sequence ID" value="NZ_CP141274.1"/>
</dbReference>
<feature type="signal peptide" evidence="1">
    <location>
        <begin position="1"/>
        <end position="31"/>
    </location>
</feature>
<name>A0A1H3LF15_9BURK</name>
<evidence type="ECO:0000313" key="3">
    <source>
        <dbReference type="Proteomes" id="UP000183417"/>
    </source>
</evidence>
<feature type="chain" id="PRO_5010252746" description="DUF4148 domain-containing protein" evidence="1">
    <location>
        <begin position="32"/>
        <end position="108"/>
    </location>
</feature>
<evidence type="ECO:0000256" key="1">
    <source>
        <dbReference type="SAM" id="SignalP"/>
    </source>
</evidence>
<dbReference type="InterPro" id="IPR025421">
    <property type="entry name" value="DUF4148"/>
</dbReference>